<feature type="transmembrane region" description="Helical" evidence="1">
    <location>
        <begin position="22"/>
        <end position="45"/>
    </location>
</feature>
<keyword evidence="3" id="KW-1185">Reference proteome</keyword>
<keyword evidence="1" id="KW-0472">Membrane</keyword>
<reference evidence="2" key="1">
    <citation type="submission" date="2022-11" db="EMBL/GenBank/DDBJ databases">
        <title>Biodiversity and phylogenetic relationships of bacteria.</title>
        <authorList>
            <person name="Machado R.A.R."/>
            <person name="Bhat A."/>
            <person name="Loulou A."/>
            <person name="Kallel S."/>
        </authorList>
    </citation>
    <scope>NUCLEOTIDE SEQUENCE</scope>
    <source>
        <strain evidence="2">A-IN1</strain>
    </source>
</reference>
<proteinExistence type="predicted"/>
<dbReference type="RefSeq" id="WP_266128768.1">
    <property type="nucleotide sequence ID" value="NZ_JAPKMY010000001.1"/>
</dbReference>
<keyword evidence="1" id="KW-0812">Transmembrane</keyword>
<accession>A0A9X3IGF4</accession>
<comment type="caution">
    <text evidence="2">The sequence shown here is derived from an EMBL/GenBank/DDBJ whole genome shotgun (WGS) entry which is preliminary data.</text>
</comment>
<dbReference type="EMBL" id="JAPKMY010000001">
    <property type="protein sequence ID" value="MCX5466209.1"/>
    <property type="molecule type" value="Genomic_DNA"/>
</dbReference>
<evidence type="ECO:0000256" key="1">
    <source>
        <dbReference type="SAM" id="Phobius"/>
    </source>
</evidence>
<protein>
    <submittedName>
        <fullName evidence="2">Uncharacterized protein</fullName>
    </submittedName>
</protein>
<evidence type="ECO:0000313" key="2">
    <source>
        <dbReference type="EMBL" id="MCX5466209.1"/>
    </source>
</evidence>
<sequence length="115" mass="13763">MSHYIEFDTDDNPRYLSKVGNWVITFLTPTLVSCTQLAISFVIPTQHHNHLQVRRFIIQNTDNDQIWQVIEIEYDDHSSKQKLNLELESALLPQFIQQLQNEFQRYDVEIKYFYG</sequence>
<name>A0A9X3IGF4_9GAMM</name>
<dbReference type="Proteomes" id="UP001146019">
    <property type="component" value="Unassembled WGS sequence"/>
</dbReference>
<gene>
    <name evidence="2" type="ORF">OSH00_00400</name>
</gene>
<evidence type="ECO:0000313" key="3">
    <source>
        <dbReference type="Proteomes" id="UP001146019"/>
    </source>
</evidence>
<keyword evidence="1" id="KW-1133">Transmembrane helix</keyword>
<dbReference type="AlphaFoldDB" id="A0A9X3IGF4"/>
<organism evidence="2 3">
    <name type="scientific">Acinetobacter nematophilus</name>
    <dbReference type="NCBI Taxonomy" id="2994642"/>
    <lineage>
        <taxon>Bacteria</taxon>
        <taxon>Pseudomonadati</taxon>
        <taxon>Pseudomonadota</taxon>
        <taxon>Gammaproteobacteria</taxon>
        <taxon>Moraxellales</taxon>
        <taxon>Moraxellaceae</taxon>
        <taxon>Acinetobacter</taxon>
    </lineage>
</organism>